<dbReference type="EMBL" id="CP014162">
    <property type="protein sequence ID" value="AMB97020.1"/>
    <property type="molecule type" value="Genomic_DNA"/>
</dbReference>
<dbReference type="InterPro" id="IPR001173">
    <property type="entry name" value="Glyco_trans_2-like"/>
</dbReference>
<dbReference type="PANTHER" id="PTHR43685:SF2">
    <property type="entry name" value="GLYCOSYLTRANSFERASE 2-LIKE DOMAIN-CONTAINING PROTEIN"/>
    <property type="match status" value="1"/>
</dbReference>
<dbReference type="RefSeq" id="WP_026466361.1">
    <property type="nucleotide sequence ID" value="NZ_CP014162.1"/>
</dbReference>
<organism evidence="2 3">
    <name type="scientific">Aerococcus urinaeequi</name>
    <dbReference type="NCBI Taxonomy" id="51665"/>
    <lineage>
        <taxon>Bacteria</taxon>
        <taxon>Bacillati</taxon>
        <taxon>Bacillota</taxon>
        <taxon>Bacilli</taxon>
        <taxon>Lactobacillales</taxon>
        <taxon>Aerococcaceae</taxon>
        <taxon>Aerococcus</taxon>
    </lineage>
</organism>
<dbReference type="Pfam" id="PF00535">
    <property type="entry name" value="Glycos_transf_2"/>
    <property type="match status" value="1"/>
</dbReference>
<protein>
    <recommendedName>
        <fullName evidence="1">Glycosyltransferase 2-like domain-containing protein</fullName>
    </recommendedName>
</protein>
<reference evidence="3" key="2">
    <citation type="submission" date="2016-01" db="EMBL/GenBank/DDBJ databases">
        <title>Six Aerococcus type strain genome sequencing and assembly using PacBio and Illumina Hiseq.</title>
        <authorList>
            <person name="Carkaci D."/>
            <person name="Dargis R."/>
            <person name="Nielsen X.C."/>
            <person name="Skovgaard O."/>
            <person name="Fuursted K."/>
            <person name="Christensen J.J."/>
        </authorList>
    </citation>
    <scope>NUCLEOTIDE SEQUENCE [LARGE SCALE GENOMIC DNA]</scope>
    <source>
        <strain evidence="3">CCUG28094</strain>
    </source>
</reference>
<dbReference type="InterPro" id="IPR029044">
    <property type="entry name" value="Nucleotide-diphossugar_trans"/>
</dbReference>
<proteinExistence type="predicted"/>
<evidence type="ECO:0000313" key="3">
    <source>
        <dbReference type="Proteomes" id="UP000067698"/>
    </source>
</evidence>
<dbReference type="AlphaFoldDB" id="A0AAC8WZR1"/>
<dbReference type="GeneID" id="92866256"/>
<sequence length="253" mass="29195">MKNNLLSVVIPTKNRPDFLKNALLCFEPFCEDLDIVVVDDGSCDKNRELNRNLTTNIAIYFYNMTSTGGGGARNLGSELTDSQYIWFFDDDDIVEEATVRDVLNILSSGDGSDIYLLPMAVFKKNELIKTVIPTLEKNNFNVYRNSIHQVNTSCTIMKRSKFVQVGKWDSNFAAGQDTDLFLRLSLVSSYSCISTKPVSIQTDHHDRITKNINKRRKGTYQFLKKNWKLMSVYNIFKYIKSYIYYTYLIIKEM</sequence>
<dbReference type="Proteomes" id="UP000067698">
    <property type="component" value="Chromosome"/>
</dbReference>
<dbReference type="PANTHER" id="PTHR43685">
    <property type="entry name" value="GLYCOSYLTRANSFERASE"/>
    <property type="match status" value="1"/>
</dbReference>
<dbReference type="SUPFAM" id="SSF53448">
    <property type="entry name" value="Nucleotide-diphospho-sugar transferases"/>
    <property type="match status" value="1"/>
</dbReference>
<feature type="domain" description="Glycosyltransferase 2-like" evidence="1">
    <location>
        <begin position="7"/>
        <end position="162"/>
    </location>
</feature>
<reference evidence="2 3" key="1">
    <citation type="journal article" date="2016" name="Genome Announc.">
        <title>Complete Genome Sequences of Aerococcus christensenii CCUG 28831T, Aerococcus sanguinicola CCUG 43001T, Aerococcus urinae CCUG 36881T, Aerococcus urinaeequi CCUG 28094T, Aerococcus urinaehominis CCUG 42038 BT, and Aerococcus viridans CCUG 4311T.</title>
        <authorList>
            <person name="Carkaci D."/>
            <person name="Dargis R."/>
            <person name="Nielsen X.C."/>
            <person name="Skovgaard O."/>
            <person name="Fuursted K."/>
            <person name="Christensen J.J."/>
        </authorList>
    </citation>
    <scope>NUCLEOTIDE SEQUENCE [LARGE SCALE GENOMIC DNA]</scope>
    <source>
        <strain evidence="2 3">CCUG28094</strain>
    </source>
</reference>
<dbReference type="Gene3D" id="3.90.550.10">
    <property type="entry name" value="Spore Coat Polysaccharide Biosynthesis Protein SpsA, Chain A"/>
    <property type="match status" value="1"/>
</dbReference>
<name>A0AAC8WZR1_9LACT</name>
<dbReference type="InterPro" id="IPR050834">
    <property type="entry name" value="Glycosyltransf_2"/>
</dbReference>
<evidence type="ECO:0000313" key="2">
    <source>
        <dbReference type="EMBL" id="AMB97020.1"/>
    </source>
</evidence>
<evidence type="ECO:0000259" key="1">
    <source>
        <dbReference type="Pfam" id="PF00535"/>
    </source>
</evidence>
<accession>A0AAC8WZR1</accession>
<gene>
    <name evidence="2" type="ORF">AWM74_01680</name>
</gene>